<dbReference type="InterPro" id="IPR051044">
    <property type="entry name" value="MAG_DAG_Lipase"/>
</dbReference>
<dbReference type="Pfam" id="PF12146">
    <property type="entry name" value="Hydrolase_4"/>
    <property type="match status" value="1"/>
</dbReference>
<dbReference type="AlphaFoldDB" id="A0A831RHJ8"/>
<name>A0A831RHJ8_9GAMM</name>
<accession>A0A831RHJ8</accession>
<gene>
    <name evidence="3" type="ORF">ENI96_02985</name>
</gene>
<organism evidence="3">
    <name type="scientific">Sedimenticola thiotaurini</name>
    <dbReference type="NCBI Taxonomy" id="1543721"/>
    <lineage>
        <taxon>Bacteria</taxon>
        <taxon>Pseudomonadati</taxon>
        <taxon>Pseudomonadota</taxon>
        <taxon>Gammaproteobacteria</taxon>
        <taxon>Chromatiales</taxon>
        <taxon>Sedimenticolaceae</taxon>
        <taxon>Sedimenticola</taxon>
    </lineage>
</organism>
<evidence type="ECO:0000256" key="1">
    <source>
        <dbReference type="SAM" id="Phobius"/>
    </source>
</evidence>
<dbReference type="GO" id="GO:0016787">
    <property type="term" value="F:hydrolase activity"/>
    <property type="evidence" value="ECO:0007669"/>
    <property type="project" value="UniProtKB-KW"/>
</dbReference>
<dbReference type="EMBL" id="DRKP01000039">
    <property type="protein sequence ID" value="HEB95382.1"/>
    <property type="molecule type" value="Genomic_DNA"/>
</dbReference>
<feature type="transmembrane region" description="Helical" evidence="1">
    <location>
        <begin position="7"/>
        <end position="28"/>
    </location>
</feature>
<reference evidence="3" key="1">
    <citation type="journal article" date="2020" name="mSystems">
        <title>Genome- and Community-Level Interaction Insights into Carbon Utilization and Element Cycling Functions of Hydrothermarchaeota in Hydrothermal Sediment.</title>
        <authorList>
            <person name="Zhou Z."/>
            <person name="Liu Y."/>
            <person name="Xu W."/>
            <person name="Pan J."/>
            <person name="Luo Z.H."/>
            <person name="Li M."/>
        </authorList>
    </citation>
    <scope>NUCLEOTIDE SEQUENCE [LARGE SCALE GENOMIC DNA]</scope>
    <source>
        <strain evidence="3">HyVt-443</strain>
    </source>
</reference>
<keyword evidence="1" id="KW-0812">Transmembrane</keyword>
<feature type="domain" description="Serine aminopeptidase S33" evidence="2">
    <location>
        <begin position="113"/>
        <end position="242"/>
    </location>
</feature>
<dbReference type="InterPro" id="IPR022742">
    <property type="entry name" value="Hydrolase_4"/>
</dbReference>
<dbReference type="Gene3D" id="3.40.50.1820">
    <property type="entry name" value="alpha/beta hydrolase"/>
    <property type="match status" value="1"/>
</dbReference>
<keyword evidence="1" id="KW-1133">Transmembrane helix</keyword>
<keyword evidence="1" id="KW-0472">Membrane</keyword>
<dbReference type="Proteomes" id="UP000886251">
    <property type="component" value="Unassembled WGS sequence"/>
</dbReference>
<dbReference type="SUPFAM" id="SSF53474">
    <property type="entry name" value="alpha/beta-Hydrolases"/>
    <property type="match status" value="1"/>
</dbReference>
<sequence>MRLLRRLLRLSLCLVLGAALGGILLYFYQVLSGPPLQPWHRWQSPAEYHAAAGRIGNLDDYRRLEERLFSQLATLGASLRPPASSRYAGGNPLTAPVDGNDWNRTVELRPDGEPRGAVLLLHGMSDAPYSLRALALDYRARGFHVLALRLPGHGTVPAGLLRVTWEEMATVVRLAVNSLRPSLTRGRPLFITGYSNGAALALHYTLAALQQEELPRPAGLVLISPAIAVTPAARYSRLLLWAGALPGLEQLAWLSLQPEYDPYKYNSFPVNAGYQVFLLSRAVQEGLRALESRGAMADFPPVLAIQSVVDDTVTAGAVIDRLMSHLRSGRDELVLFDINRDAAIIDLFAGTRLQPIQSLLEGPAGFRRTLLTNRYPDRPEVWALEWTAGSNRSGSRVLGLEWPRGIYSLSHVALPIPPDDPVYGIGSDDRPSLGRIELRGEQRLLQVPGSQLMRLRYNPFHDYMKGRIAAFVERLAEGG</sequence>
<evidence type="ECO:0000313" key="3">
    <source>
        <dbReference type="EMBL" id="HEB95382.1"/>
    </source>
</evidence>
<proteinExistence type="predicted"/>
<comment type="caution">
    <text evidence="3">The sequence shown here is derived from an EMBL/GenBank/DDBJ whole genome shotgun (WGS) entry which is preliminary data.</text>
</comment>
<dbReference type="PANTHER" id="PTHR11614">
    <property type="entry name" value="PHOSPHOLIPASE-RELATED"/>
    <property type="match status" value="1"/>
</dbReference>
<keyword evidence="3" id="KW-0378">Hydrolase</keyword>
<protein>
    <submittedName>
        <fullName evidence="3">Alpha/beta hydrolase</fullName>
    </submittedName>
</protein>
<dbReference type="InterPro" id="IPR029058">
    <property type="entry name" value="AB_hydrolase_fold"/>
</dbReference>
<evidence type="ECO:0000259" key="2">
    <source>
        <dbReference type="Pfam" id="PF12146"/>
    </source>
</evidence>